<organism evidence="13 14">
    <name type="scientific">Vibrio albus</name>
    <dbReference type="NCBI Taxonomy" id="2200953"/>
    <lineage>
        <taxon>Bacteria</taxon>
        <taxon>Pseudomonadati</taxon>
        <taxon>Pseudomonadota</taxon>
        <taxon>Gammaproteobacteria</taxon>
        <taxon>Vibrionales</taxon>
        <taxon>Vibrionaceae</taxon>
        <taxon>Vibrio</taxon>
    </lineage>
</organism>
<dbReference type="Gene3D" id="1.10.287.950">
    <property type="entry name" value="Methyl-accepting chemotaxis protein"/>
    <property type="match status" value="1"/>
</dbReference>
<protein>
    <submittedName>
        <fullName evidence="13">Chemotaxis protein</fullName>
    </submittedName>
</protein>
<feature type="transmembrane region" description="Helical" evidence="10">
    <location>
        <begin position="247"/>
        <end position="267"/>
    </location>
</feature>
<feature type="domain" description="Methyl-accepting transducer" evidence="11">
    <location>
        <begin position="360"/>
        <end position="596"/>
    </location>
</feature>
<evidence type="ECO:0000256" key="1">
    <source>
        <dbReference type="ARBA" id="ARBA00004651"/>
    </source>
</evidence>
<feature type="transmembrane region" description="Helical" evidence="10">
    <location>
        <begin position="12"/>
        <end position="31"/>
    </location>
</feature>
<dbReference type="Pfam" id="PF00015">
    <property type="entry name" value="MCPsignal"/>
    <property type="match status" value="1"/>
</dbReference>
<evidence type="ECO:0000256" key="8">
    <source>
        <dbReference type="ARBA" id="ARBA00029447"/>
    </source>
</evidence>
<dbReference type="Pfam" id="PF00672">
    <property type="entry name" value="HAMP"/>
    <property type="match status" value="1"/>
</dbReference>
<comment type="caution">
    <text evidence="13">The sequence shown here is derived from an EMBL/GenBank/DDBJ whole genome shotgun (WGS) entry which is preliminary data.</text>
</comment>
<dbReference type="SMART" id="SM00304">
    <property type="entry name" value="HAMP"/>
    <property type="match status" value="1"/>
</dbReference>
<evidence type="ECO:0000256" key="4">
    <source>
        <dbReference type="ARBA" id="ARBA00022692"/>
    </source>
</evidence>
<dbReference type="RefSeq" id="WP_109320016.1">
    <property type="nucleotide sequence ID" value="NZ_QFWT01000005.1"/>
</dbReference>
<dbReference type="GO" id="GO:0007165">
    <property type="term" value="P:signal transduction"/>
    <property type="evidence" value="ECO:0007669"/>
    <property type="project" value="UniProtKB-KW"/>
</dbReference>
<dbReference type="Gene3D" id="3.30.450.20">
    <property type="entry name" value="PAS domain"/>
    <property type="match status" value="2"/>
</dbReference>
<comment type="similarity">
    <text evidence="8">Belongs to the methyl-accepting chemotaxis (MCP) protein family.</text>
</comment>
<evidence type="ECO:0000256" key="3">
    <source>
        <dbReference type="ARBA" id="ARBA00022500"/>
    </source>
</evidence>
<dbReference type="AlphaFoldDB" id="A0A2U3B9H7"/>
<evidence type="ECO:0000256" key="10">
    <source>
        <dbReference type="SAM" id="Phobius"/>
    </source>
</evidence>
<dbReference type="SMART" id="SM00283">
    <property type="entry name" value="MA"/>
    <property type="match status" value="1"/>
</dbReference>
<keyword evidence="6 10" id="KW-0472">Membrane</keyword>
<evidence type="ECO:0000313" key="14">
    <source>
        <dbReference type="Proteomes" id="UP000245362"/>
    </source>
</evidence>
<evidence type="ECO:0000259" key="12">
    <source>
        <dbReference type="PROSITE" id="PS50885"/>
    </source>
</evidence>
<keyword evidence="3" id="KW-0145">Chemotaxis</keyword>
<keyword evidence="2" id="KW-1003">Cell membrane</keyword>
<keyword evidence="14" id="KW-1185">Reference proteome</keyword>
<dbReference type="InterPro" id="IPR004089">
    <property type="entry name" value="MCPsignal_dom"/>
</dbReference>
<gene>
    <name evidence="13" type="ORF">DI392_11345</name>
</gene>
<dbReference type="PROSITE" id="PS50111">
    <property type="entry name" value="CHEMOTAXIS_TRANSDUC_2"/>
    <property type="match status" value="1"/>
</dbReference>
<keyword evidence="7 9" id="KW-0807">Transducer</keyword>
<evidence type="ECO:0000259" key="11">
    <source>
        <dbReference type="PROSITE" id="PS50111"/>
    </source>
</evidence>
<comment type="subcellular location">
    <subcellularLocation>
        <location evidence="1">Cell membrane</location>
        <topology evidence="1">Multi-pass membrane protein</topology>
    </subcellularLocation>
</comment>
<evidence type="ECO:0000256" key="6">
    <source>
        <dbReference type="ARBA" id="ARBA00023136"/>
    </source>
</evidence>
<dbReference type="Proteomes" id="UP000245362">
    <property type="component" value="Unassembled WGS sequence"/>
</dbReference>
<sequence length="633" mass="68275">MTGLNSLKFKLTFVASLFILAGSLTVAIMAFRSELTILKENLTSRVVSSVDLYNADVANWFSYKRQSLRALPAQAKPDSLIAHLQQIRDSAGYNVVFLAYPDGSQLNSNNIVLKKDPNNPLSSDPRAWPWYVNAKASPGDVYVSTPNPSAMGNTVISLGVEVQLNGESRVLGADIGLDTILASMEKIALPGESEVMIVDSQGIIFSHLSADLLNQDVSVVGVIQNDIQQAMNAGQKGAMIMRQGEEFLLFAQPISGTELMTVTLINWGSLITPIYHTLIWKLTYILLFLFVCIAIFYLISIRLVAPLTTVALALDKIATGNGDLTQKLPVKSADEVGRLSASFNAFVNQQCNLIKNIRHEALALSDKSGIILTVAQRKSSELDRQSAEITQVATAVTQMAAAAQQIAQGAEQTAQAAVDSAQESAQSVQLVECSKASISALAAELQEAGGTTQELNTYAGAITQVLESIQDVAEQTNLLALNAAIEAARAGEHGRGFAVVADEVRLLSLRTQSSTEEIKVTIDKLQGMVQRMVSVMQHSLSLVDQSVESVELVNTSLENISHSTALINDMTNQIATAAQEQTSVTEEISRNMTSISDVTHEMVRGAREQAKGAQEQKQVAERLQGEVLLFKLD</sequence>
<dbReference type="PANTHER" id="PTHR32089:SF112">
    <property type="entry name" value="LYSOZYME-LIKE PROTEIN-RELATED"/>
    <property type="match status" value="1"/>
</dbReference>
<dbReference type="CDD" id="cd06225">
    <property type="entry name" value="HAMP"/>
    <property type="match status" value="1"/>
</dbReference>
<dbReference type="GO" id="GO:0005886">
    <property type="term" value="C:plasma membrane"/>
    <property type="evidence" value="ECO:0007669"/>
    <property type="project" value="UniProtKB-SubCell"/>
</dbReference>
<dbReference type="EMBL" id="QFWT01000005">
    <property type="protein sequence ID" value="PWI33432.1"/>
    <property type="molecule type" value="Genomic_DNA"/>
</dbReference>
<dbReference type="InterPro" id="IPR033479">
    <property type="entry name" value="dCache_1"/>
</dbReference>
<dbReference type="OrthoDB" id="2489132at2"/>
<dbReference type="SUPFAM" id="SSF58104">
    <property type="entry name" value="Methyl-accepting chemotaxis protein (MCP) signaling domain"/>
    <property type="match status" value="1"/>
</dbReference>
<evidence type="ECO:0000256" key="5">
    <source>
        <dbReference type="ARBA" id="ARBA00022989"/>
    </source>
</evidence>
<reference evidence="13 14" key="1">
    <citation type="submission" date="2018-05" db="EMBL/GenBank/DDBJ databases">
        <title>Vibrio limimaris sp. nov., isolated from marine sediment.</title>
        <authorList>
            <person name="Li C.-M."/>
        </authorList>
    </citation>
    <scope>NUCLEOTIDE SEQUENCE [LARGE SCALE GENOMIC DNA]</scope>
    <source>
        <strain evidence="13 14">E4404</strain>
    </source>
</reference>
<evidence type="ECO:0000313" key="13">
    <source>
        <dbReference type="EMBL" id="PWI33432.1"/>
    </source>
</evidence>
<dbReference type="Pfam" id="PF02743">
    <property type="entry name" value="dCache_1"/>
    <property type="match status" value="1"/>
</dbReference>
<evidence type="ECO:0000256" key="7">
    <source>
        <dbReference type="ARBA" id="ARBA00023224"/>
    </source>
</evidence>
<name>A0A2U3B9H7_9VIBR</name>
<feature type="domain" description="HAMP" evidence="12">
    <location>
        <begin position="301"/>
        <end position="355"/>
    </location>
</feature>
<dbReference type="PROSITE" id="PS50885">
    <property type="entry name" value="HAMP"/>
    <property type="match status" value="1"/>
</dbReference>
<dbReference type="FunFam" id="1.10.287.950:FF:000001">
    <property type="entry name" value="Methyl-accepting chemotaxis sensory transducer"/>
    <property type="match status" value="1"/>
</dbReference>
<dbReference type="PRINTS" id="PR00260">
    <property type="entry name" value="CHEMTRNSDUCR"/>
</dbReference>
<proteinExistence type="inferred from homology"/>
<feature type="transmembrane region" description="Helical" evidence="10">
    <location>
        <begin position="279"/>
        <end position="299"/>
    </location>
</feature>
<dbReference type="CDD" id="cd11386">
    <property type="entry name" value="MCP_signal"/>
    <property type="match status" value="1"/>
</dbReference>
<keyword evidence="4 10" id="KW-0812">Transmembrane</keyword>
<dbReference type="PANTHER" id="PTHR32089">
    <property type="entry name" value="METHYL-ACCEPTING CHEMOTAXIS PROTEIN MCPB"/>
    <property type="match status" value="1"/>
</dbReference>
<accession>A0A2U3B9H7</accession>
<dbReference type="InterPro" id="IPR003660">
    <property type="entry name" value="HAMP_dom"/>
</dbReference>
<dbReference type="GO" id="GO:0004888">
    <property type="term" value="F:transmembrane signaling receptor activity"/>
    <property type="evidence" value="ECO:0007669"/>
    <property type="project" value="InterPro"/>
</dbReference>
<dbReference type="GO" id="GO:0006935">
    <property type="term" value="P:chemotaxis"/>
    <property type="evidence" value="ECO:0007669"/>
    <property type="project" value="UniProtKB-KW"/>
</dbReference>
<dbReference type="InterPro" id="IPR004090">
    <property type="entry name" value="Chemotax_Me-accpt_rcpt"/>
</dbReference>
<evidence type="ECO:0000256" key="9">
    <source>
        <dbReference type="PROSITE-ProRule" id="PRU00284"/>
    </source>
</evidence>
<keyword evidence="5 10" id="KW-1133">Transmembrane helix</keyword>
<evidence type="ECO:0000256" key="2">
    <source>
        <dbReference type="ARBA" id="ARBA00022475"/>
    </source>
</evidence>